<accession>A0A426Z1F4</accession>
<dbReference type="EMBL" id="AMZH03008991">
    <property type="protein sequence ID" value="RRT57809.1"/>
    <property type="molecule type" value="Genomic_DNA"/>
</dbReference>
<comment type="caution">
    <text evidence="1">The sequence shown here is derived from an EMBL/GenBank/DDBJ whole genome shotgun (WGS) entry which is preliminary data.</text>
</comment>
<gene>
    <name evidence="1" type="ORF">B296_00025751</name>
</gene>
<sequence>MVNSNGQETLVARVAHVARTLGCMEGCCHGQELAALGLVAFGQADSSKLSKAASSIWLCCRLAITVAPYRWCFRPHLSPIVHAAAVAISVAFLYCSDLLLPSLPATTTDSPLLSAPKTIAIYPNVASSLSLPSPFFPARYLHGVASLYHSNLSLLSLSQHHYFPCFLLPYSSSANR</sequence>
<protein>
    <submittedName>
        <fullName evidence="1">Uncharacterized protein</fullName>
    </submittedName>
</protein>
<evidence type="ECO:0000313" key="2">
    <source>
        <dbReference type="Proteomes" id="UP000287651"/>
    </source>
</evidence>
<reference evidence="1 2" key="1">
    <citation type="journal article" date="2014" name="Agronomy (Basel)">
        <title>A Draft Genome Sequence for Ensete ventricosum, the Drought-Tolerant Tree Against Hunger.</title>
        <authorList>
            <person name="Harrison J."/>
            <person name="Moore K.A."/>
            <person name="Paszkiewicz K."/>
            <person name="Jones T."/>
            <person name="Grant M."/>
            <person name="Ambacheew D."/>
            <person name="Muzemil S."/>
            <person name="Studholme D.J."/>
        </authorList>
    </citation>
    <scope>NUCLEOTIDE SEQUENCE [LARGE SCALE GENOMIC DNA]</scope>
</reference>
<dbReference type="AlphaFoldDB" id="A0A426Z1F4"/>
<evidence type="ECO:0000313" key="1">
    <source>
        <dbReference type="EMBL" id="RRT57809.1"/>
    </source>
</evidence>
<organism evidence="1 2">
    <name type="scientific">Ensete ventricosum</name>
    <name type="common">Abyssinian banana</name>
    <name type="synonym">Musa ensete</name>
    <dbReference type="NCBI Taxonomy" id="4639"/>
    <lineage>
        <taxon>Eukaryota</taxon>
        <taxon>Viridiplantae</taxon>
        <taxon>Streptophyta</taxon>
        <taxon>Embryophyta</taxon>
        <taxon>Tracheophyta</taxon>
        <taxon>Spermatophyta</taxon>
        <taxon>Magnoliopsida</taxon>
        <taxon>Liliopsida</taxon>
        <taxon>Zingiberales</taxon>
        <taxon>Musaceae</taxon>
        <taxon>Ensete</taxon>
    </lineage>
</organism>
<name>A0A426Z1F4_ENSVE</name>
<proteinExistence type="predicted"/>
<dbReference type="Proteomes" id="UP000287651">
    <property type="component" value="Unassembled WGS sequence"/>
</dbReference>